<protein>
    <submittedName>
        <fullName evidence="1">Uncharacterized protein</fullName>
    </submittedName>
</protein>
<evidence type="ECO:0000313" key="1">
    <source>
        <dbReference type="EMBL" id="GAA2505132.1"/>
    </source>
</evidence>
<keyword evidence="2" id="KW-1185">Reference proteome</keyword>
<name>A0ABN3MPY3_9ACTN</name>
<accession>A0ABN3MPY3</accession>
<organism evidence="1 2">
    <name type="scientific">Streptomyces graminearus</name>
    <dbReference type="NCBI Taxonomy" id="284030"/>
    <lineage>
        <taxon>Bacteria</taxon>
        <taxon>Bacillati</taxon>
        <taxon>Actinomycetota</taxon>
        <taxon>Actinomycetes</taxon>
        <taxon>Kitasatosporales</taxon>
        <taxon>Streptomycetaceae</taxon>
        <taxon>Streptomyces</taxon>
    </lineage>
</organism>
<proteinExistence type="predicted"/>
<sequence>MFVRLVPAHHVVAEMSIGTGSAGTVWRRAFSAAECVPWWSTSSPVPRPSRKRRSACTAQAAAACAVTAGCIRTVGQVTAVSMDRLTASESAPITDRTKGLCPRAPFHGWKWPEIHSARNPACSAVRASSTSPVGPPCAPPG</sequence>
<gene>
    <name evidence="1" type="ORF">GCM10010422_64700</name>
</gene>
<comment type="caution">
    <text evidence="1">The sequence shown here is derived from an EMBL/GenBank/DDBJ whole genome shotgun (WGS) entry which is preliminary data.</text>
</comment>
<dbReference type="EMBL" id="BAAATL010000034">
    <property type="protein sequence ID" value="GAA2505132.1"/>
    <property type="molecule type" value="Genomic_DNA"/>
</dbReference>
<evidence type="ECO:0000313" key="2">
    <source>
        <dbReference type="Proteomes" id="UP001501721"/>
    </source>
</evidence>
<reference evidence="1 2" key="1">
    <citation type="journal article" date="2019" name="Int. J. Syst. Evol. Microbiol.">
        <title>The Global Catalogue of Microorganisms (GCM) 10K type strain sequencing project: providing services to taxonomists for standard genome sequencing and annotation.</title>
        <authorList>
            <consortium name="The Broad Institute Genomics Platform"/>
            <consortium name="The Broad Institute Genome Sequencing Center for Infectious Disease"/>
            <person name="Wu L."/>
            <person name="Ma J."/>
        </authorList>
    </citation>
    <scope>NUCLEOTIDE SEQUENCE [LARGE SCALE GENOMIC DNA]</scope>
    <source>
        <strain evidence="1 2">JCM 6923</strain>
    </source>
</reference>
<dbReference type="Proteomes" id="UP001501721">
    <property type="component" value="Unassembled WGS sequence"/>
</dbReference>